<protein>
    <submittedName>
        <fullName evidence="7">OmpA family protein</fullName>
    </submittedName>
</protein>
<evidence type="ECO:0000313" key="7">
    <source>
        <dbReference type="EMBL" id="MBL6447453.1"/>
    </source>
</evidence>
<feature type="signal peptide" evidence="5">
    <location>
        <begin position="1"/>
        <end position="19"/>
    </location>
</feature>
<keyword evidence="8" id="KW-1185">Reference proteome</keyword>
<dbReference type="CDD" id="cd07185">
    <property type="entry name" value="OmpA_C-like"/>
    <property type="match status" value="1"/>
</dbReference>
<dbReference type="Gene3D" id="2.120.10.10">
    <property type="match status" value="1"/>
</dbReference>
<evidence type="ECO:0000256" key="4">
    <source>
        <dbReference type="PROSITE-ProRule" id="PRU00473"/>
    </source>
</evidence>
<dbReference type="InterPro" id="IPR006665">
    <property type="entry name" value="OmpA-like"/>
</dbReference>
<dbReference type="InterPro" id="IPR036278">
    <property type="entry name" value="Sialidase_sf"/>
</dbReference>
<dbReference type="PANTHER" id="PTHR30329:SF21">
    <property type="entry name" value="LIPOPROTEIN YIAD-RELATED"/>
    <property type="match status" value="1"/>
</dbReference>
<dbReference type="Pfam" id="PF07676">
    <property type="entry name" value="PD40"/>
    <property type="match status" value="2"/>
</dbReference>
<comment type="caution">
    <text evidence="7">The sequence shown here is derived from an EMBL/GenBank/DDBJ whole genome shotgun (WGS) entry which is preliminary data.</text>
</comment>
<dbReference type="Proteomes" id="UP000614216">
    <property type="component" value="Unassembled WGS sequence"/>
</dbReference>
<evidence type="ECO:0000256" key="3">
    <source>
        <dbReference type="ARBA" id="ARBA00023237"/>
    </source>
</evidence>
<dbReference type="PROSITE" id="PS51123">
    <property type="entry name" value="OMPA_2"/>
    <property type="match status" value="1"/>
</dbReference>
<dbReference type="SUPFAM" id="SSF50939">
    <property type="entry name" value="Sialidases"/>
    <property type="match status" value="1"/>
</dbReference>
<dbReference type="Pfam" id="PF00691">
    <property type="entry name" value="OmpA"/>
    <property type="match status" value="1"/>
</dbReference>
<dbReference type="PRINTS" id="PR01021">
    <property type="entry name" value="OMPADOMAIN"/>
</dbReference>
<dbReference type="Gene3D" id="3.30.1330.60">
    <property type="entry name" value="OmpA-like domain"/>
    <property type="match status" value="1"/>
</dbReference>
<feature type="chain" id="PRO_5036886652" evidence="5">
    <location>
        <begin position="20"/>
        <end position="670"/>
    </location>
</feature>
<dbReference type="SUPFAM" id="SSF103088">
    <property type="entry name" value="OmpA-like"/>
    <property type="match status" value="1"/>
</dbReference>
<dbReference type="InterPro" id="IPR050330">
    <property type="entry name" value="Bact_OuterMem_StrucFunc"/>
</dbReference>
<comment type="subcellular location">
    <subcellularLocation>
        <location evidence="1">Cell outer membrane</location>
    </subcellularLocation>
</comment>
<dbReference type="InterPro" id="IPR006664">
    <property type="entry name" value="OMP_bac"/>
</dbReference>
<feature type="domain" description="OmpA-like" evidence="6">
    <location>
        <begin position="554"/>
        <end position="670"/>
    </location>
</feature>
<keyword evidence="3" id="KW-0998">Cell outer membrane</keyword>
<dbReference type="InterPro" id="IPR011659">
    <property type="entry name" value="WD40"/>
</dbReference>
<evidence type="ECO:0000256" key="1">
    <source>
        <dbReference type="ARBA" id="ARBA00004442"/>
    </source>
</evidence>
<sequence length="670" mass="74920">MKKFLPLILITIISFSAYSQTVQWATEVIEVSSELTPVQYSAKQILGKPNVLPAGGESPNAWTPERANKKEFIKVGFENPIQIRQIAIAESYNPSAIYKVLVYDENDKEHLVNTFSPRAVPLKGRMLNVFVEYTPYKVKAVKIELDGAAVPEYYSLDAIAISDSDIPIIPEISIPEFINPEVDKERLSENVNSKYKEFKPLLSPDGKTLYFSRKNHPENIGGVEDTEDIWYSELDENGEWKLAQNMGKGLNNAGPNFVSSVTPDGKAVLLVLGNQYLDNGKMAAGVSISSNAGGSWSKPMALDITNDYNYSEKANFFLANNRKVLLMSVMRDDSHGGRDLYVSFMQNDSSWSEPLNLSEKVNTAGEESSPFLAPDDKTLYFSSNGYSGFGGSDIFVTKRLDDTWTNWSEPENLGPTINSQYEDLFFNIPGNSEHAYYSQGVSEEDLDIFRVSLPVFKQPEPVIAVKGKLFDSKTKQPIGAKIIYERLSDGKEIGITESNPKTGEYEILLPAGEMYGIRAEAEGFVAESQNIDLRDFKKDGEYFVDGKDLYLVPIEKESTVVLNNVFFDFDKAEIKPESNAELNRIVTLMKERTNLEIAIAGHTDNVGPGVYNMGLSERRANAVMNYLAKNGIEKSRLTVKYFGETKPTAPNTTVEGRRKNRRVEFQIMNN</sequence>
<dbReference type="PANTHER" id="PTHR30329">
    <property type="entry name" value="STATOR ELEMENT OF FLAGELLAR MOTOR COMPLEX"/>
    <property type="match status" value="1"/>
</dbReference>
<dbReference type="InterPro" id="IPR036737">
    <property type="entry name" value="OmpA-like_sf"/>
</dbReference>
<organism evidence="7 8">
    <name type="scientific">Fulvivirga marina</name>
    <dbReference type="NCBI Taxonomy" id="2494733"/>
    <lineage>
        <taxon>Bacteria</taxon>
        <taxon>Pseudomonadati</taxon>
        <taxon>Bacteroidota</taxon>
        <taxon>Cytophagia</taxon>
        <taxon>Cytophagales</taxon>
        <taxon>Fulvivirgaceae</taxon>
        <taxon>Fulvivirga</taxon>
    </lineage>
</organism>
<dbReference type="InterPro" id="IPR058897">
    <property type="entry name" value="PAPPA_SD_C"/>
</dbReference>
<name>A0A937KES0_9BACT</name>
<evidence type="ECO:0000256" key="2">
    <source>
        <dbReference type="ARBA" id="ARBA00023136"/>
    </source>
</evidence>
<dbReference type="EMBL" id="JAEUGD010000043">
    <property type="protein sequence ID" value="MBL6447453.1"/>
    <property type="molecule type" value="Genomic_DNA"/>
</dbReference>
<dbReference type="Gene3D" id="2.60.40.1120">
    <property type="entry name" value="Carboxypeptidase-like, regulatory domain"/>
    <property type="match status" value="1"/>
</dbReference>
<gene>
    <name evidence="7" type="ORF">JMN32_14135</name>
</gene>
<dbReference type="AlphaFoldDB" id="A0A937KES0"/>
<dbReference type="RefSeq" id="WP_202856990.1">
    <property type="nucleotide sequence ID" value="NZ_JAEUGD010000043.1"/>
</dbReference>
<evidence type="ECO:0000256" key="5">
    <source>
        <dbReference type="SAM" id="SignalP"/>
    </source>
</evidence>
<dbReference type="GO" id="GO:0009279">
    <property type="term" value="C:cell outer membrane"/>
    <property type="evidence" value="ECO:0007669"/>
    <property type="project" value="UniProtKB-SubCell"/>
</dbReference>
<keyword evidence="5" id="KW-0732">Signal</keyword>
<evidence type="ECO:0000259" key="6">
    <source>
        <dbReference type="PROSITE" id="PS51123"/>
    </source>
</evidence>
<keyword evidence="2 4" id="KW-0472">Membrane</keyword>
<evidence type="ECO:0000313" key="8">
    <source>
        <dbReference type="Proteomes" id="UP000614216"/>
    </source>
</evidence>
<reference evidence="7" key="1">
    <citation type="submission" date="2021-01" db="EMBL/GenBank/DDBJ databases">
        <title>Fulvivirga kasyanovii gen. nov., sp nov., a novel member of the phylum Bacteroidetes isolated from seawater in a mussel farm.</title>
        <authorList>
            <person name="Zhao L.-H."/>
            <person name="Wang Z.-J."/>
        </authorList>
    </citation>
    <scope>NUCLEOTIDE SEQUENCE</scope>
    <source>
        <strain evidence="7">29W222</strain>
    </source>
</reference>
<dbReference type="Pfam" id="PF25900">
    <property type="entry name" value="PAPPA"/>
    <property type="match status" value="1"/>
</dbReference>
<accession>A0A937KES0</accession>
<proteinExistence type="predicted"/>